<proteinExistence type="predicted"/>
<evidence type="ECO:0000313" key="2">
    <source>
        <dbReference type="Ensembl" id="ENSMMSP00000028342.1"/>
    </source>
</evidence>
<evidence type="ECO:0000256" key="1">
    <source>
        <dbReference type="SAM" id="MobiDB-lite"/>
    </source>
</evidence>
<sequence length="159" mass="17119">MAVGESQSRSRSQLGSNWESVNCLAHDEAIMDFHHTFTDLNELVEKQTSVAYLLASFNDQSTLDHLVIYLRLLPSGDLQQNSKFLKHSIEGGARGQVGRQHLHPGSGPGAQVSIRVEGMDHGEGGTTPPEGSSPRSAFSAGLDTRIPSTNRPALPSARC</sequence>
<dbReference type="Ensembl" id="ENSMMST00000031221.1">
    <property type="protein sequence ID" value="ENSMMSP00000028342.1"/>
    <property type="gene ID" value="ENSMMSG00000021239.1"/>
</dbReference>
<dbReference type="GeneTree" id="ENSGT01100000266930"/>
<dbReference type="InterPro" id="IPR042467">
    <property type="entry name" value="Peptidase_C65_otubain_sub2"/>
</dbReference>
<reference evidence="2" key="2">
    <citation type="submission" date="2025-09" db="UniProtKB">
        <authorList>
            <consortium name="Ensembl"/>
        </authorList>
    </citation>
    <scope>IDENTIFICATION</scope>
</reference>
<dbReference type="Proteomes" id="UP000694544">
    <property type="component" value="Unplaced"/>
</dbReference>
<dbReference type="SUPFAM" id="SSF54001">
    <property type="entry name" value="Cysteine proteinases"/>
    <property type="match status" value="1"/>
</dbReference>
<name>A0A8C6EAC2_MOSMO</name>
<dbReference type="InterPro" id="IPR038765">
    <property type="entry name" value="Papain-like_cys_pep_sf"/>
</dbReference>
<dbReference type="Pfam" id="PF10275">
    <property type="entry name" value="Peptidase_C65"/>
    <property type="match status" value="1"/>
</dbReference>
<dbReference type="Gene3D" id="1.20.1300.20">
    <property type="entry name" value="Peptidase C65 Otubain, subdomain 2"/>
    <property type="match status" value="1"/>
</dbReference>
<organism evidence="2 3">
    <name type="scientific">Moschus moschiferus</name>
    <name type="common">Siberian musk deer</name>
    <name type="synonym">Moschus sibiricus</name>
    <dbReference type="NCBI Taxonomy" id="68415"/>
    <lineage>
        <taxon>Eukaryota</taxon>
        <taxon>Metazoa</taxon>
        <taxon>Chordata</taxon>
        <taxon>Craniata</taxon>
        <taxon>Vertebrata</taxon>
        <taxon>Euteleostomi</taxon>
        <taxon>Mammalia</taxon>
        <taxon>Eutheria</taxon>
        <taxon>Laurasiatheria</taxon>
        <taxon>Artiodactyla</taxon>
        <taxon>Ruminantia</taxon>
        <taxon>Pecora</taxon>
        <taxon>Moschidae</taxon>
        <taxon>Moschus</taxon>
    </lineage>
</organism>
<protein>
    <submittedName>
        <fullName evidence="2">Uncharacterized protein</fullName>
    </submittedName>
</protein>
<dbReference type="AlphaFoldDB" id="A0A8C6EAC2"/>
<reference evidence="2" key="1">
    <citation type="submission" date="2025-08" db="UniProtKB">
        <authorList>
            <consortium name="Ensembl"/>
        </authorList>
    </citation>
    <scope>IDENTIFICATION</scope>
</reference>
<feature type="region of interest" description="Disordered" evidence="1">
    <location>
        <begin position="90"/>
        <end position="159"/>
    </location>
</feature>
<evidence type="ECO:0000313" key="3">
    <source>
        <dbReference type="Proteomes" id="UP000694544"/>
    </source>
</evidence>
<dbReference type="InterPro" id="IPR019400">
    <property type="entry name" value="Peptidase_C65_otubain"/>
</dbReference>
<keyword evidence="3" id="KW-1185">Reference proteome</keyword>
<accession>A0A8C6EAC2</accession>